<keyword evidence="1" id="KW-1133">Transmembrane helix</keyword>
<dbReference type="Proteomes" id="UP000309117">
    <property type="component" value="Unassembled WGS sequence"/>
</dbReference>
<organism evidence="2 3">
    <name type="scientific">Lactobacillus intestinalis</name>
    <dbReference type="NCBI Taxonomy" id="151781"/>
    <lineage>
        <taxon>Bacteria</taxon>
        <taxon>Bacillati</taxon>
        <taxon>Bacillota</taxon>
        <taxon>Bacilli</taxon>
        <taxon>Lactobacillales</taxon>
        <taxon>Lactobacillaceae</taxon>
        <taxon>Lactobacillus</taxon>
    </lineage>
</organism>
<accession>A0A4S2BNX4</accession>
<protein>
    <submittedName>
        <fullName evidence="2">Uncharacterized protein</fullName>
    </submittedName>
</protein>
<feature type="transmembrane region" description="Helical" evidence="1">
    <location>
        <begin position="87"/>
        <end position="109"/>
    </location>
</feature>
<feature type="transmembrane region" description="Helical" evidence="1">
    <location>
        <begin position="12"/>
        <end position="28"/>
    </location>
</feature>
<dbReference type="EMBL" id="SRYV01000008">
    <property type="protein sequence ID" value="TGY15564.1"/>
    <property type="molecule type" value="Genomic_DNA"/>
</dbReference>
<dbReference type="RefSeq" id="WP_004045472.1">
    <property type="nucleotide sequence ID" value="NZ_AQFR02000003.1"/>
</dbReference>
<name>A0A4S2BNX4_9LACO</name>
<evidence type="ECO:0000313" key="2">
    <source>
        <dbReference type="EMBL" id="TGY15564.1"/>
    </source>
</evidence>
<keyword evidence="1" id="KW-0472">Membrane</keyword>
<keyword evidence="1" id="KW-0812">Transmembrane</keyword>
<gene>
    <name evidence="2" type="ORF">E5351_05275</name>
</gene>
<feature type="transmembrane region" description="Helical" evidence="1">
    <location>
        <begin position="48"/>
        <end position="67"/>
    </location>
</feature>
<evidence type="ECO:0000313" key="3">
    <source>
        <dbReference type="Proteomes" id="UP000309117"/>
    </source>
</evidence>
<proteinExistence type="predicted"/>
<comment type="caution">
    <text evidence="2">The sequence shown here is derived from an EMBL/GenBank/DDBJ whole genome shotgun (WGS) entry which is preliminary data.</text>
</comment>
<reference evidence="2 3" key="1">
    <citation type="submission" date="2019-04" db="EMBL/GenBank/DDBJ databases">
        <title>Microbes associate with the intestines of laboratory mice.</title>
        <authorList>
            <person name="Navarre W."/>
            <person name="Wong E."/>
            <person name="Huang K."/>
            <person name="Tropini C."/>
            <person name="Ng K."/>
            <person name="Yu B."/>
        </authorList>
    </citation>
    <scope>NUCLEOTIDE SEQUENCE [LARGE SCALE GENOMIC DNA]</scope>
    <source>
        <strain evidence="2 3">NM61_E11</strain>
    </source>
</reference>
<dbReference type="AlphaFoldDB" id="A0A4S2BNX4"/>
<feature type="transmembrane region" description="Helical" evidence="1">
    <location>
        <begin position="121"/>
        <end position="142"/>
    </location>
</feature>
<sequence length="193" mass="22347">MTKSRTSSFIKVMLFLSAIVGLVAGMYLNNRPDSIRDIPFVFVYQNSMSIYFEPIIYILVFIEVIKIRRIRDAIDVRNKTDFVLDKLIQLVVSEWAIFWICALVPYWLLNLKTSFKFGTPTLGILILGLNMVTMLLGMLLLLSAYKLPYPYLILLLVLAITGGYHYGIELNCFLPHYSPIFDPTYRAIHQIYF</sequence>
<evidence type="ECO:0000256" key="1">
    <source>
        <dbReference type="SAM" id="Phobius"/>
    </source>
</evidence>
<feature type="transmembrane region" description="Helical" evidence="1">
    <location>
        <begin position="149"/>
        <end position="168"/>
    </location>
</feature>